<protein>
    <submittedName>
        <fullName evidence="1">Uncharacterized protein</fullName>
    </submittedName>
</protein>
<name>A0A9P5PIE3_9AGAR</name>
<accession>A0A9P5PIE3</accession>
<dbReference type="EMBL" id="JADNRY010000138">
    <property type="protein sequence ID" value="KAF9063787.1"/>
    <property type="molecule type" value="Genomic_DNA"/>
</dbReference>
<reference evidence="1" key="1">
    <citation type="submission" date="2020-11" db="EMBL/GenBank/DDBJ databases">
        <authorList>
            <consortium name="DOE Joint Genome Institute"/>
            <person name="Ahrendt S."/>
            <person name="Riley R."/>
            <person name="Andreopoulos W."/>
            <person name="Labutti K."/>
            <person name="Pangilinan J."/>
            <person name="Ruiz-Duenas F.J."/>
            <person name="Barrasa J.M."/>
            <person name="Sanchez-Garcia M."/>
            <person name="Camarero S."/>
            <person name="Miyauchi S."/>
            <person name="Serrano A."/>
            <person name="Linde D."/>
            <person name="Babiker R."/>
            <person name="Drula E."/>
            <person name="Ayuso-Fernandez I."/>
            <person name="Pacheco R."/>
            <person name="Padilla G."/>
            <person name="Ferreira P."/>
            <person name="Barriuso J."/>
            <person name="Kellner H."/>
            <person name="Castanera R."/>
            <person name="Alfaro M."/>
            <person name="Ramirez L."/>
            <person name="Pisabarro A.G."/>
            <person name="Kuo A."/>
            <person name="Tritt A."/>
            <person name="Lipzen A."/>
            <person name="He G."/>
            <person name="Yan M."/>
            <person name="Ng V."/>
            <person name="Cullen D."/>
            <person name="Martin F."/>
            <person name="Rosso M.-N."/>
            <person name="Henrissat B."/>
            <person name="Hibbett D."/>
            <person name="Martinez A.T."/>
            <person name="Grigoriev I.V."/>
        </authorList>
    </citation>
    <scope>NUCLEOTIDE SEQUENCE</scope>
    <source>
        <strain evidence="1">AH 40177</strain>
    </source>
</reference>
<comment type="caution">
    <text evidence="1">The sequence shown here is derived from an EMBL/GenBank/DDBJ whole genome shotgun (WGS) entry which is preliminary data.</text>
</comment>
<evidence type="ECO:0000313" key="2">
    <source>
        <dbReference type="EMBL" id="KAF9063803.1"/>
    </source>
</evidence>
<sequence>MYSVTTKGWASPSGQDCGTYIQDAETEITHKAITSDSNSTGVILNSLGAVMHCTAHAQNTLIQCNVDMQEREHHIPKYTQKYHRKIQLARAQFGYFICRPFAFLCCSSVESVDTDSVPSLHSVSTAS</sequence>
<organism evidence="1 3">
    <name type="scientific">Rhodocollybia butyracea</name>
    <dbReference type="NCBI Taxonomy" id="206335"/>
    <lineage>
        <taxon>Eukaryota</taxon>
        <taxon>Fungi</taxon>
        <taxon>Dikarya</taxon>
        <taxon>Basidiomycota</taxon>
        <taxon>Agaricomycotina</taxon>
        <taxon>Agaricomycetes</taxon>
        <taxon>Agaricomycetidae</taxon>
        <taxon>Agaricales</taxon>
        <taxon>Marasmiineae</taxon>
        <taxon>Omphalotaceae</taxon>
        <taxon>Rhodocollybia</taxon>
    </lineage>
</organism>
<gene>
    <name evidence="1" type="ORF">BDP27DRAFT_1426533</name>
    <name evidence="2" type="ORF">BDP27DRAFT_1426550</name>
</gene>
<keyword evidence="3" id="KW-1185">Reference proteome</keyword>
<proteinExistence type="predicted"/>
<dbReference type="Proteomes" id="UP000772434">
    <property type="component" value="Unassembled WGS sequence"/>
</dbReference>
<evidence type="ECO:0000313" key="3">
    <source>
        <dbReference type="Proteomes" id="UP000772434"/>
    </source>
</evidence>
<dbReference type="EMBL" id="JADNRY010000138">
    <property type="protein sequence ID" value="KAF9063803.1"/>
    <property type="molecule type" value="Genomic_DNA"/>
</dbReference>
<dbReference type="AlphaFoldDB" id="A0A9P5PIE3"/>
<evidence type="ECO:0000313" key="1">
    <source>
        <dbReference type="EMBL" id="KAF9063787.1"/>
    </source>
</evidence>